<evidence type="ECO:0000313" key="2">
    <source>
        <dbReference type="EMBL" id="MFC0423122.1"/>
    </source>
</evidence>
<dbReference type="PROSITE" id="PS51097">
    <property type="entry name" value="PTS_EIIA_TYPE_5"/>
    <property type="match status" value="1"/>
</dbReference>
<dbReference type="PANTHER" id="PTHR40398">
    <property type="entry name" value="PTS SYSTEM GLUCITOL/SORBITOL-SPECIFIC EIIA COMPONENT"/>
    <property type="match status" value="1"/>
</dbReference>
<name>A0ABV6K0Y8_9LACO</name>
<comment type="caution">
    <text evidence="2">The sequence shown here is derived from an EMBL/GenBank/DDBJ whole genome shotgun (WGS) entry which is preliminary data.</text>
</comment>
<dbReference type="Gene3D" id="2.40.33.40">
    <property type="entry name" value="Phosphotransferase system, glucitol/sorbitol-specific IIA component"/>
    <property type="match status" value="1"/>
</dbReference>
<dbReference type="Proteomes" id="UP001589855">
    <property type="component" value="Unassembled WGS sequence"/>
</dbReference>
<accession>A0ABV6K0Y8</accession>
<protein>
    <submittedName>
        <fullName evidence="2">PTS glucitol/sorbitol transporter subunit IIA</fullName>
    </submittedName>
</protein>
<gene>
    <name evidence="2" type="ORF">ACFFGS_03125</name>
</gene>
<comment type="caution">
    <text evidence="1">Lacks conserved residue(s) required for the propagation of feature annotation.</text>
</comment>
<reference evidence="2 3" key="1">
    <citation type="submission" date="2024-09" db="EMBL/GenBank/DDBJ databases">
        <authorList>
            <person name="Sun Q."/>
            <person name="Mori K."/>
        </authorList>
    </citation>
    <scope>NUCLEOTIDE SEQUENCE [LARGE SCALE GENOMIC DNA]</scope>
    <source>
        <strain evidence="2 3">TBRC 4575</strain>
    </source>
</reference>
<evidence type="ECO:0000313" key="3">
    <source>
        <dbReference type="Proteomes" id="UP001589855"/>
    </source>
</evidence>
<evidence type="ECO:0000256" key="1">
    <source>
        <dbReference type="PROSITE-ProRule" id="PRU00420"/>
    </source>
</evidence>
<organism evidence="2 3">
    <name type="scientific">Lactiplantibacillus plajomi</name>
    <dbReference type="NCBI Taxonomy" id="1457217"/>
    <lineage>
        <taxon>Bacteria</taxon>
        <taxon>Bacillati</taxon>
        <taxon>Bacillota</taxon>
        <taxon>Bacilli</taxon>
        <taxon>Lactobacillales</taxon>
        <taxon>Lactobacillaceae</taxon>
        <taxon>Lactiplantibacillus</taxon>
    </lineage>
</organism>
<dbReference type="InterPro" id="IPR036665">
    <property type="entry name" value="PTS_IIA_glucitol/sorbitol_sf"/>
</dbReference>
<sequence>MAITATVSSIGPKAINPKDPVLVLFDTTATEDLQQIAIIQTFTSPVEHLTLEKGSTISIDDQAYTVAFAGALVAANLTSIGHATLYFTEVPAKPMENGIYLTPTALPSVHEGSIISYQP</sequence>
<dbReference type="InterPro" id="IPR004716">
    <property type="entry name" value="PTS_IIA_glucitol/sorbitol-sp"/>
</dbReference>
<dbReference type="Pfam" id="PF03829">
    <property type="entry name" value="PTSIIA_gutA"/>
    <property type="match status" value="1"/>
</dbReference>
<proteinExistence type="predicted"/>
<dbReference type="EMBL" id="JBHLUK010000016">
    <property type="protein sequence ID" value="MFC0423122.1"/>
    <property type="molecule type" value="Genomic_DNA"/>
</dbReference>
<dbReference type="PANTHER" id="PTHR40398:SF1">
    <property type="entry name" value="PTS SYSTEM GLUCITOL_SORBITOL-SPECIFIC EIIA COMPONENT"/>
    <property type="match status" value="1"/>
</dbReference>
<dbReference type="RefSeq" id="WP_137645357.1">
    <property type="nucleotide sequence ID" value="NZ_BAABRM010000017.1"/>
</dbReference>
<keyword evidence="3" id="KW-1185">Reference proteome</keyword>
<dbReference type="SUPFAM" id="SSF141530">
    <property type="entry name" value="PTSIIA/GutA-like"/>
    <property type="match status" value="1"/>
</dbReference>